<gene>
    <name evidence="1" type="ORF">LOK49_LG14G01059</name>
</gene>
<dbReference type="Proteomes" id="UP001060215">
    <property type="component" value="Chromosome 15"/>
</dbReference>
<accession>A0ACC0F9H2</accession>
<keyword evidence="2" id="KW-1185">Reference proteome</keyword>
<dbReference type="EMBL" id="CM045772">
    <property type="protein sequence ID" value="KAI7985158.1"/>
    <property type="molecule type" value="Genomic_DNA"/>
</dbReference>
<proteinExistence type="predicted"/>
<reference evidence="1 2" key="1">
    <citation type="journal article" date="2022" name="Plant J.">
        <title>Chromosome-level genome of Camellia lanceoleosa provides a valuable resource for understanding genome evolution and self-incompatibility.</title>
        <authorList>
            <person name="Gong W."/>
            <person name="Xiao S."/>
            <person name="Wang L."/>
            <person name="Liao Z."/>
            <person name="Chang Y."/>
            <person name="Mo W."/>
            <person name="Hu G."/>
            <person name="Li W."/>
            <person name="Zhao G."/>
            <person name="Zhu H."/>
            <person name="Hu X."/>
            <person name="Ji K."/>
            <person name="Xiang X."/>
            <person name="Song Q."/>
            <person name="Yuan D."/>
            <person name="Jin S."/>
            <person name="Zhang L."/>
        </authorList>
    </citation>
    <scope>NUCLEOTIDE SEQUENCE [LARGE SCALE GENOMIC DNA]</scope>
    <source>
        <strain evidence="1">SQ_2022a</strain>
    </source>
</reference>
<sequence>MRCHLANGLSSTPSIPTHSHPPHLPPLRHHHHHHHHSSSSAPKPNLPFRKPRRIRRPNNRIRRRLSRNSQQCSHLLYLPFRLCFYNTPNSFVFAMRAGIPNNESLMRWVWMPTAMTPVGENATLSFGEDGNFVLSDFDGRLVWQTNTANKGVTGIKLLPNGNLVLFDKNGAFLWQSFDHPSDTLMVGMSVRISGRNKLVSRTSEVDGSDGKYSLVLEDNGFNMYINNPASF</sequence>
<comment type="caution">
    <text evidence="1">The sequence shown here is derived from an EMBL/GenBank/DDBJ whole genome shotgun (WGS) entry which is preliminary data.</text>
</comment>
<protein>
    <submittedName>
        <fullName evidence="1">EP1-like glycoprotein 2</fullName>
    </submittedName>
</protein>
<name>A0ACC0F9H2_9ERIC</name>
<evidence type="ECO:0000313" key="1">
    <source>
        <dbReference type="EMBL" id="KAI7985158.1"/>
    </source>
</evidence>
<organism evidence="1 2">
    <name type="scientific">Camellia lanceoleosa</name>
    <dbReference type="NCBI Taxonomy" id="1840588"/>
    <lineage>
        <taxon>Eukaryota</taxon>
        <taxon>Viridiplantae</taxon>
        <taxon>Streptophyta</taxon>
        <taxon>Embryophyta</taxon>
        <taxon>Tracheophyta</taxon>
        <taxon>Spermatophyta</taxon>
        <taxon>Magnoliopsida</taxon>
        <taxon>eudicotyledons</taxon>
        <taxon>Gunneridae</taxon>
        <taxon>Pentapetalae</taxon>
        <taxon>asterids</taxon>
        <taxon>Ericales</taxon>
        <taxon>Theaceae</taxon>
        <taxon>Camellia</taxon>
    </lineage>
</organism>
<evidence type="ECO:0000313" key="2">
    <source>
        <dbReference type="Proteomes" id="UP001060215"/>
    </source>
</evidence>